<evidence type="ECO:0000313" key="1">
    <source>
        <dbReference type="EMBL" id="OBR84913.1"/>
    </source>
</evidence>
<gene>
    <name evidence="1" type="ORF">I303_04236</name>
    <name evidence="2" type="ORF">I303_104783</name>
</gene>
<proteinExistence type="predicted"/>
<dbReference type="VEuPathDB" id="FungiDB:I303_04236"/>
<dbReference type="GeneID" id="28967935"/>
<reference evidence="2" key="3">
    <citation type="submission" date="2024-02" db="EMBL/GenBank/DDBJ databases">
        <title>Comparative genomics of Cryptococcus and Kwoniella reveals pathogenesis evolution and contrasting modes of karyotype evolution via chromosome fusion or intercentromeric recombination.</title>
        <authorList>
            <person name="Coelho M.A."/>
            <person name="David-Palma M."/>
            <person name="Shea T."/>
            <person name="Bowers K."/>
            <person name="McGinley-Smith S."/>
            <person name="Mohammad A.W."/>
            <person name="Gnirke A."/>
            <person name="Yurkov A.M."/>
            <person name="Nowrousian M."/>
            <person name="Sun S."/>
            <person name="Cuomo C.A."/>
            <person name="Heitman J."/>
        </authorList>
    </citation>
    <scope>NUCLEOTIDE SEQUENCE</scope>
    <source>
        <strain evidence="2">CBS 10117</strain>
    </source>
</reference>
<evidence type="ECO:0000313" key="3">
    <source>
        <dbReference type="Proteomes" id="UP000078595"/>
    </source>
</evidence>
<organism evidence="1">
    <name type="scientific">Kwoniella dejecticola CBS 10117</name>
    <dbReference type="NCBI Taxonomy" id="1296121"/>
    <lineage>
        <taxon>Eukaryota</taxon>
        <taxon>Fungi</taxon>
        <taxon>Dikarya</taxon>
        <taxon>Basidiomycota</taxon>
        <taxon>Agaricomycotina</taxon>
        <taxon>Tremellomycetes</taxon>
        <taxon>Tremellales</taxon>
        <taxon>Cryptococcaceae</taxon>
        <taxon>Kwoniella</taxon>
    </lineage>
</organism>
<evidence type="ECO:0000313" key="2">
    <source>
        <dbReference type="EMBL" id="WWC62189.1"/>
    </source>
</evidence>
<reference evidence="2" key="2">
    <citation type="submission" date="2013-07" db="EMBL/GenBank/DDBJ databases">
        <authorList>
            <consortium name="The Broad Institute Genome Sequencing Platform"/>
            <person name="Cuomo C."/>
            <person name="Litvintseva A."/>
            <person name="Chen Y."/>
            <person name="Heitman J."/>
            <person name="Sun S."/>
            <person name="Springer D."/>
            <person name="Dromer F."/>
            <person name="Young S.K."/>
            <person name="Zeng Q."/>
            <person name="Gargeya S."/>
            <person name="Fitzgerald M."/>
            <person name="Abouelleil A."/>
            <person name="Alvarado L."/>
            <person name="Berlin A.M."/>
            <person name="Chapman S.B."/>
            <person name="Dewar J."/>
            <person name="Goldberg J."/>
            <person name="Griggs A."/>
            <person name="Gujja S."/>
            <person name="Hansen M."/>
            <person name="Howarth C."/>
            <person name="Imamovic A."/>
            <person name="Larimer J."/>
            <person name="McCowan C."/>
            <person name="Murphy C."/>
            <person name="Pearson M."/>
            <person name="Priest M."/>
            <person name="Roberts A."/>
            <person name="Saif S."/>
            <person name="Shea T."/>
            <person name="Sykes S."/>
            <person name="Wortman J."/>
            <person name="Nusbaum C."/>
            <person name="Birren B."/>
        </authorList>
    </citation>
    <scope>NUCLEOTIDE SEQUENCE</scope>
    <source>
        <strain evidence="2">CBS 10117</strain>
    </source>
</reference>
<dbReference type="EMBL" id="CP144534">
    <property type="protein sequence ID" value="WWC62189.1"/>
    <property type="molecule type" value="Genomic_DNA"/>
</dbReference>
<reference evidence="1" key="1">
    <citation type="submission" date="2013-07" db="EMBL/GenBank/DDBJ databases">
        <title>The Genome Sequence of Cryptococcus dejecticola CBS10117.</title>
        <authorList>
            <consortium name="The Broad Institute Genome Sequencing Platform"/>
            <person name="Cuomo C."/>
            <person name="Litvintseva A."/>
            <person name="Chen Y."/>
            <person name="Heitman J."/>
            <person name="Sun S."/>
            <person name="Springer D."/>
            <person name="Dromer F."/>
            <person name="Young S.K."/>
            <person name="Zeng Q."/>
            <person name="Gargeya S."/>
            <person name="Fitzgerald M."/>
            <person name="Abouelleil A."/>
            <person name="Alvarado L."/>
            <person name="Berlin A.M."/>
            <person name="Chapman S.B."/>
            <person name="Dewar J."/>
            <person name="Goldberg J."/>
            <person name="Griggs A."/>
            <person name="Gujja S."/>
            <person name="Hansen M."/>
            <person name="Howarth C."/>
            <person name="Imamovic A."/>
            <person name="Larimer J."/>
            <person name="McCowan C."/>
            <person name="Murphy C."/>
            <person name="Pearson M."/>
            <person name="Priest M."/>
            <person name="Roberts A."/>
            <person name="Saif S."/>
            <person name="Shea T."/>
            <person name="Sykes S."/>
            <person name="Wortman J."/>
            <person name="Nusbaum C."/>
            <person name="Birren B."/>
        </authorList>
    </citation>
    <scope>NUCLEOTIDE SEQUENCE [LARGE SCALE GENOMIC DNA]</scope>
    <source>
        <strain evidence="1">CBS 10117</strain>
    </source>
</reference>
<dbReference type="KEGG" id="kdj:28967935"/>
<accession>A0A1A6A4E8</accession>
<protein>
    <submittedName>
        <fullName evidence="1">Uncharacterized protein</fullName>
    </submittedName>
</protein>
<dbReference type="Proteomes" id="UP000078595">
    <property type="component" value="Chromosome 5"/>
</dbReference>
<sequence>MSRLLYTTLELNGPETSPDTRQVYNVSSYFTLHPEFMWRSEDGREAPEGSIVSCGWTTNEPESKMLHRLAVHVGPTQSRSTTETDRRFSRIAETLSKKDSKAELVRLLALPGGDPELLSTVRVNNEYAQRGYRSQKDRPEHLQIVSDQDLTRAIGLVPCKEWHGISIGVAYVASETNDQGTNTQYVLTRV</sequence>
<dbReference type="EMBL" id="KI894031">
    <property type="protein sequence ID" value="OBR84913.1"/>
    <property type="molecule type" value="Genomic_DNA"/>
</dbReference>
<dbReference type="AlphaFoldDB" id="A0A1A6A4E8"/>
<dbReference type="RefSeq" id="XP_018262755.1">
    <property type="nucleotide sequence ID" value="XM_018407544.1"/>
</dbReference>
<name>A0A1A6A4E8_9TREE</name>
<keyword evidence="3" id="KW-1185">Reference proteome</keyword>